<keyword evidence="2" id="KW-1185">Reference proteome</keyword>
<organism evidence="2 3">
    <name type="scientific">Toxocara canis</name>
    <name type="common">Canine roundworm</name>
    <dbReference type="NCBI Taxonomy" id="6265"/>
    <lineage>
        <taxon>Eukaryota</taxon>
        <taxon>Metazoa</taxon>
        <taxon>Ecdysozoa</taxon>
        <taxon>Nematoda</taxon>
        <taxon>Chromadorea</taxon>
        <taxon>Rhabditida</taxon>
        <taxon>Spirurina</taxon>
        <taxon>Ascaridomorpha</taxon>
        <taxon>Ascaridoidea</taxon>
        <taxon>Toxocaridae</taxon>
        <taxon>Toxocara</taxon>
    </lineage>
</organism>
<proteinExistence type="predicted"/>
<name>A0A183U4A5_TOXCA</name>
<dbReference type="WBParaSite" id="TCNE_0000332501-mRNA-1">
    <property type="protein sequence ID" value="TCNE_0000332501-mRNA-1"/>
    <property type="gene ID" value="TCNE_0000332501"/>
</dbReference>
<gene>
    <name evidence="1" type="ORF">TCNE_LOCUS3325</name>
</gene>
<protein>
    <submittedName>
        <fullName evidence="3">Cyclin-dependent kinase inhibitor</fullName>
    </submittedName>
</protein>
<sequence>MRAASPCTIAAMQPVLVSAPPEAVVPSTPLYPPPCLLYHPLRLLQQLPKRGNGERKVQKSRRAPLTGYSLQRSKLDEERNEAVADLEEFVSKSSICAHISDEQFQCARREFDPKTKPEPSSPLKHHVHFDYRPFPESEVNARCISHLLDSESESGLFIDRIRARTVRAGFGCEQANA</sequence>
<evidence type="ECO:0000313" key="1">
    <source>
        <dbReference type="EMBL" id="VDM29042.1"/>
    </source>
</evidence>
<dbReference type="EMBL" id="UYWY01004138">
    <property type="protein sequence ID" value="VDM29042.1"/>
    <property type="molecule type" value="Genomic_DNA"/>
</dbReference>
<dbReference type="AlphaFoldDB" id="A0A183U4A5"/>
<evidence type="ECO:0000313" key="2">
    <source>
        <dbReference type="Proteomes" id="UP000050794"/>
    </source>
</evidence>
<reference evidence="3" key="1">
    <citation type="submission" date="2016-06" db="UniProtKB">
        <authorList>
            <consortium name="WormBaseParasite"/>
        </authorList>
    </citation>
    <scope>IDENTIFICATION</scope>
</reference>
<reference evidence="1 2" key="2">
    <citation type="submission" date="2018-11" db="EMBL/GenBank/DDBJ databases">
        <authorList>
            <consortium name="Pathogen Informatics"/>
        </authorList>
    </citation>
    <scope>NUCLEOTIDE SEQUENCE [LARGE SCALE GENOMIC DNA]</scope>
</reference>
<evidence type="ECO:0000313" key="3">
    <source>
        <dbReference type="WBParaSite" id="TCNE_0000332501-mRNA-1"/>
    </source>
</evidence>
<dbReference type="Proteomes" id="UP000050794">
    <property type="component" value="Unassembled WGS sequence"/>
</dbReference>
<accession>A0A183U4A5</accession>